<gene>
    <name evidence="2" type="ORF">AAFF_G00086200</name>
</gene>
<feature type="region of interest" description="Disordered" evidence="1">
    <location>
        <begin position="42"/>
        <end position="112"/>
    </location>
</feature>
<dbReference type="AlphaFoldDB" id="A0AAD7RWR2"/>
<comment type="caution">
    <text evidence="2">The sequence shown here is derived from an EMBL/GenBank/DDBJ whole genome shotgun (WGS) entry which is preliminary data.</text>
</comment>
<evidence type="ECO:0000313" key="2">
    <source>
        <dbReference type="EMBL" id="KAJ8391670.1"/>
    </source>
</evidence>
<sequence>MLGVCLCPPPGRAALGDSLRSWQGEPACVGTSDAQSAGIISTRSGTMGRAGPGGVRSNQATERREAERHARKRHLSRSTTLETECHDRRARSDWLNTSARQKPLGHGLGGWC</sequence>
<feature type="compositionally biased region" description="Basic and acidic residues" evidence="1">
    <location>
        <begin position="83"/>
        <end position="92"/>
    </location>
</feature>
<protein>
    <submittedName>
        <fullName evidence="2">Uncharacterized protein</fullName>
    </submittedName>
</protein>
<organism evidence="2 3">
    <name type="scientific">Aldrovandia affinis</name>
    <dbReference type="NCBI Taxonomy" id="143900"/>
    <lineage>
        <taxon>Eukaryota</taxon>
        <taxon>Metazoa</taxon>
        <taxon>Chordata</taxon>
        <taxon>Craniata</taxon>
        <taxon>Vertebrata</taxon>
        <taxon>Euteleostomi</taxon>
        <taxon>Actinopterygii</taxon>
        <taxon>Neopterygii</taxon>
        <taxon>Teleostei</taxon>
        <taxon>Notacanthiformes</taxon>
        <taxon>Halosauridae</taxon>
        <taxon>Aldrovandia</taxon>
    </lineage>
</organism>
<name>A0AAD7RWR2_9TELE</name>
<dbReference type="EMBL" id="JAINUG010000154">
    <property type="protein sequence ID" value="KAJ8391670.1"/>
    <property type="molecule type" value="Genomic_DNA"/>
</dbReference>
<evidence type="ECO:0000313" key="3">
    <source>
        <dbReference type="Proteomes" id="UP001221898"/>
    </source>
</evidence>
<dbReference type="Proteomes" id="UP001221898">
    <property type="component" value="Unassembled WGS sequence"/>
</dbReference>
<accession>A0AAD7RWR2</accession>
<reference evidence="2" key="1">
    <citation type="journal article" date="2023" name="Science">
        <title>Genome structures resolve the early diversification of teleost fishes.</title>
        <authorList>
            <person name="Parey E."/>
            <person name="Louis A."/>
            <person name="Montfort J."/>
            <person name="Bouchez O."/>
            <person name="Roques C."/>
            <person name="Iampietro C."/>
            <person name="Lluch J."/>
            <person name="Castinel A."/>
            <person name="Donnadieu C."/>
            <person name="Desvignes T."/>
            <person name="Floi Bucao C."/>
            <person name="Jouanno E."/>
            <person name="Wen M."/>
            <person name="Mejri S."/>
            <person name="Dirks R."/>
            <person name="Jansen H."/>
            <person name="Henkel C."/>
            <person name="Chen W.J."/>
            <person name="Zahm M."/>
            <person name="Cabau C."/>
            <person name="Klopp C."/>
            <person name="Thompson A.W."/>
            <person name="Robinson-Rechavi M."/>
            <person name="Braasch I."/>
            <person name="Lecointre G."/>
            <person name="Bobe J."/>
            <person name="Postlethwait J.H."/>
            <person name="Berthelot C."/>
            <person name="Roest Crollius H."/>
            <person name="Guiguen Y."/>
        </authorList>
    </citation>
    <scope>NUCLEOTIDE SEQUENCE</scope>
    <source>
        <strain evidence="2">NC1722</strain>
    </source>
</reference>
<proteinExistence type="predicted"/>
<evidence type="ECO:0000256" key="1">
    <source>
        <dbReference type="SAM" id="MobiDB-lite"/>
    </source>
</evidence>
<keyword evidence="3" id="KW-1185">Reference proteome</keyword>